<dbReference type="InterPro" id="IPR034003">
    <property type="entry name" value="ABCG_PDR_2"/>
</dbReference>
<dbReference type="PROSITE" id="PS50893">
    <property type="entry name" value="ABC_TRANSPORTER_2"/>
    <property type="match status" value="1"/>
</dbReference>
<evidence type="ECO:0000256" key="7">
    <source>
        <dbReference type="ARBA" id="ARBA00022989"/>
    </source>
</evidence>
<keyword evidence="5" id="KW-0547">Nucleotide-binding</keyword>
<feature type="transmembrane region" description="Helical" evidence="10">
    <location>
        <begin position="530"/>
        <end position="550"/>
    </location>
</feature>
<dbReference type="SMART" id="SM00382">
    <property type="entry name" value="AAA"/>
    <property type="match status" value="1"/>
</dbReference>
<dbReference type="Pfam" id="PF01061">
    <property type="entry name" value="ABC2_membrane"/>
    <property type="match status" value="1"/>
</dbReference>
<sequence>MAQFNYFPTDAWRNFGILLSFWVGYTILQGLAQTYMTQRGEGSVVGRVYKRGAVVPGDTDETIQKTEKELDVEAQSRSPSLIGQRRPNDSSGSMTQVEDGAPSVSFDGKASFTFSKISYQVNTSDGPRALLNAVSGYVKPGQLTALMGVSGAGKTTLLDTLAQRKKDGTVSGDMRLGGRSVVGVGKAFSQACGFCMQQDVHDPGTTVREALIFSAMMRRPPSVPEAEKLAHVDGVMDLLALGPIADALVGTPGEGGLGVEERKRLTIGVELAAAPSALLFLDEPTSGLDSQAAYSLVRFLQGIAASGVPIICTIHQPSAVIFDMFDHILLLAPGGRTVYFGETGDNSGTVVDYFARNGVAMASTANPAEFILDTVADPAMADKWSQRWNESVENEKVIQQVESINSQPTESQLESHSLPFLTQLALLTTRHATSVWRDGFYSFSRLAKTVFMALFMSFSFFMPAHTLQGIQNRILVMLLLQWIVPATAADLQAVWYAKWALFTARERSGVGYSPVALCAALVAVEVPLALVMYTIAFLCSWFTVGPWLFWADPMRYWMGATVSSALHEVPVRCSDSDMTMLSPPSGMTCGEYLGEYLGRMTGYVKDPGAVDSCVFCPYSVGDEYAAQFEFFYSDRWRDWGVFAAFCVSTLAIAFVVSWLRYGGVLKAAFRRGS</sequence>
<keyword evidence="4 10" id="KW-0812">Transmembrane</keyword>
<evidence type="ECO:0000256" key="6">
    <source>
        <dbReference type="ARBA" id="ARBA00022840"/>
    </source>
</evidence>
<feature type="transmembrane region" description="Helical" evidence="10">
    <location>
        <begin position="446"/>
        <end position="462"/>
    </location>
</feature>
<keyword evidence="3" id="KW-0813">Transport</keyword>
<protein>
    <recommendedName>
        <fullName evidence="11">ABC transporter domain-containing protein</fullName>
    </recommendedName>
</protein>
<dbReference type="Pfam" id="PF19055">
    <property type="entry name" value="ABC2_membrane_7"/>
    <property type="match status" value="1"/>
</dbReference>
<evidence type="ECO:0000259" key="11">
    <source>
        <dbReference type="PROSITE" id="PS50893"/>
    </source>
</evidence>
<comment type="similarity">
    <text evidence="2">Belongs to the ABC transporter superfamily. ABCG family. PDR (TC 3.A.1.205) subfamily.</text>
</comment>
<comment type="subcellular location">
    <subcellularLocation>
        <location evidence="1">Membrane</location>
        <topology evidence="1">Multi-pass membrane protein</topology>
    </subcellularLocation>
</comment>
<dbReference type="CDD" id="cd03232">
    <property type="entry name" value="ABCG_PDR_domain2"/>
    <property type="match status" value="1"/>
</dbReference>
<dbReference type="InterPro" id="IPR003439">
    <property type="entry name" value="ABC_transporter-like_ATP-bd"/>
</dbReference>
<dbReference type="PANTHER" id="PTHR19241">
    <property type="entry name" value="ATP-BINDING CASSETTE TRANSPORTER"/>
    <property type="match status" value="1"/>
</dbReference>
<evidence type="ECO:0000313" key="13">
    <source>
        <dbReference type="Proteomes" id="UP001430848"/>
    </source>
</evidence>
<evidence type="ECO:0000256" key="9">
    <source>
        <dbReference type="SAM" id="MobiDB-lite"/>
    </source>
</evidence>
<dbReference type="Gene3D" id="3.40.50.300">
    <property type="entry name" value="P-loop containing nucleotide triphosphate hydrolases"/>
    <property type="match status" value="1"/>
</dbReference>
<gene>
    <name evidence="12" type="ORF">SLS63_009086</name>
</gene>
<evidence type="ECO:0000256" key="10">
    <source>
        <dbReference type="SAM" id="Phobius"/>
    </source>
</evidence>
<evidence type="ECO:0000256" key="4">
    <source>
        <dbReference type="ARBA" id="ARBA00022692"/>
    </source>
</evidence>
<keyword evidence="13" id="KW-1185">Reference proteome</keyword>
<dbReference type="SUPFAM" id="SSF52540">
    <property type="entry name" value="P-loop containing nucleoside triphosphate hydrolases"/>
    <property type="match status" value="1"/>
</dbReference>
<evidence type="ECO:0000256" key="2">
    <source>
        <dbReference type="ARBA" id="ARBA00006012"/>
    </source>
</evidence>
<dbReference type="Proteomes" id="UP001430848">
    <property type="component" value="Unassembled WGS sequence"/>
</dbReference>
<dbReference type="InterPro" id="IPR010929">
    <property type="entry name" value="PDR_CDR_ABC"/>
</dbReference>
<dbReference type="InterPro" id="IPR003593">
    <property type="entry name" value="AAA+_ATPase"/>
</dbReference>
<dbReference type="InterPro" id="IPR027417">
    <property type="entry name" value="P-loop_NTPase"/>
</dbReference>
<name>A0ABR1P0I8_DIAER</name>
<dbReference type="Pfam" id="PF06422">
    <property type="entry name" value="PDR_CDR"/>
    <property type="match status" value="1"/>
</dbReference>
<evidence type="ECO:0000256" key="1">
    <source>
        <dbReference type="ARBA" id="ARBA00004141"/>
    </source>
</evidence>
<evidence type="ECO:0000313" key="12">
    <source>
        <dbReference type="EMBL" id="KAK7722812.1"/>
    </source>
</evidence>
<reference evidence="12 13" key="1">
    <citation type="submission" date="2024-02" db="EMBL/GenBank/DDBJ databases">
        <title>De novo assembly and annotation of 12 fungi associated with fruit tree decline syndrome in Ontario, Canada.</title>
        <authorList>
            <person name="Sulman M."/>
            <person name="Ellouze W."/>
            <person name="Ilyukhin E."/>
        </authorList>
    </citation>
    <scope>NUCLEOTIDE SEQUENCE [LARGE SCALE GENOMIC DNA]</scope>
    <source>
        <strain evidence="12 13">M169</strain>
    </source>
</reference>
<dbReference type="InterPro" id="IPR013525">
    <property type="entry name" value="ABC2_TM"/>
</dbReference>
<comment type="caution">
    <text evidence="12">The sequence shown here is derived from an EMBL/GenBank/DDBJ whole genome shotgun (WGS) entry which is preliminary data.</text>
</comment>
<feature type="transmembrane region" description="Helical" evidence="10">
    <location>
        <begin position="474"/>
        <end position="497"/>
    </location>
</feature>
<feature type="domain" description="ABC transporter" evidence="11">
    <location>
        <begin position="112"/>
        <end position="358"/>
    </location>
</feature>
<dbReference type="InterPro" id="IPR043926">
    <property type="entry name" value="ABCG_dom"/>
</dbReference>
<evidence type="ECO:0000256" key="8">
    <source>
        <dbReference type="ARBA" id="ARBA00023136"/>
    </source>
</evidence>
<evidence type="ECO:0000256" key="3">
    <source>
        <dbReference type="ARBA" id="ARBA00022448"/>
    </source>
</evidence>
<accession>A0ABR1P0I8</accession>
<dbReference type="EMBL" id="JAKNSF020000064">
    <property type="protein sequence ID" value="KAK7722812.1"/>
    <property type="molecule type" value="Genomic_DNA"/>
</dbReference>
<organism evidence="12 13">
    <name type="scientific">Diaporthe eres</name>
    <name type="common">Phomopsis oblonga</name>
    <dbReference type="NCBI Taxonomy" id="83184"/>
    <lineage>
        <taxon>Eukaryota</taxon>
        <taxon>Fungi</taxon>
        <taxon>Dikarya</taxon>
        <taxon>Ascomycota</taxon>
        <taxon>Pezizomycotina</taxon>
        <taxon>Sordariomycetes</taxon>
        <taxon>Sordariomycetidae</taxon>
        <taxon>Diaporthales</taxon>
        <taxon>Diaporthaceae</taxon>
        <taxon>Diaporthe</taxon>
        <taxon>Diaporthe eres species complex</taxon>
    </lineage>
</organism>
<feature type="transmembrane region" description="Helical" evidence="10">
    <location>
        <begin position="639"/>
        <end position="661"/>
    </location>
</feature>
<keyword evidence="7 10" id="KW-1133">Transmembrane helix</keyword>
<keyword evidence="6" id="KW-0067">ATP-binding</keyword>
<proteinExistence type="inferred from homology"/>
<keyword evidence="8 10" id="KW-0472">Membrane</keyword>
<feature type="region of interest" description="Disordered" evidence="9">
    <location>
        <begin position="69"/>
        <end position="102"/>
    </location>
</feature>
<dbReference type="Pfam" id="PF00005">
    <property type="entry name" value="ABC_tran"/>
    <property type="match status" value="1"/>
</dbReference>
<evidence type="ECO:0000256" key="5">
    <source>
        <dbReference type="ARBA" id="ARBA00022741"/>
    </source>
</evidence>